<reference evidence="2 3" key="1">
    <citation type="submission" date="2015-04" db="EMBL/GenBank/DDBJ databases">
        <authorList>
            <person name="Syromyatnikov M.Y."/>
            <person name="Popov V.N."/>
        </authorList>
    </citation>
    <scope>NUCLEOTIDE SEQUENCE [LARGE SCALE GENOMIC DNA]</scope>
</reference>
<evidence type="ECO:0000256" key="1">
    <source>
        <dbReference type="SAM" id="Phobius"/>
    </source>
</evidence>
<proteinExistence type="predicted"/>
<dbReference type="AlphaFoldDB" id="A0A1J1IKN9"/>
<keyword evidence="1" id="KW-0472">Membrane</keyword>
<dbReference type="Proteomes" id="UP000183832">
    <property type="component" value="Unassembled WGS sequence"/>
</dbReference>
<evidence type="ECO:0000313" key="2">
    <source>
        <dbReference type="EMBL" id="CRL00108.1"/>
    </source>
</evidence>
<name>A0A1J1IKN9_9DIPT</name>
<accession>A0A1J1IKN9</accession>
<sequence length="179" mass="20911">MICNRYKLSLNQISSEYVKISKENNSHALSQAFVIDLKQLDQSLLICRSIRTCTQMLNFSFSLLFITSYFQTALFIIKHSSTHFNFRIDFDDASARAGKLAKSAVLAALEEEEREKRGQKPESIELSYVERCTQYCRFECICVPKRYFTFICIINLNFALVIRVAMLNKFTHQQRRHNV</sequence>
<organism evidence="2 3">
    <name type="scientific">Clunio marinus</name>
    <dbReference type="NCBI Taxonomy" id="568069"/>
    <lineage>
        <taxon>Eukaryota</taxon>
        <taxon>Metazoa</taxon>
        <taxon>Ecdysozoa</taxon>
        <taxon>Arthropoda</taxon>
        <taxon>Hexapoda</taxon>
        <taxon>Insecta</taxon>
        <taxon>Pterygota</taxon>
        <taxon>Neoptera</taxon>
        <taxon>Endopterygota</taxon>
        <taxon>Diptera</taxon>
        <taxon>Nematocera</taxon>
        <taxon>Chironomoidea</taxon>
        <taxon>Chironomidae</taxon>
        <taxon>Clunio</taxon>
    </lineage>
</organism>
<keyword evidence="1" id="KW-1133">Transmembrane helix</keyword>
<gene>
    <name evidence="2" type="ORF">CLUMA_CG013389</name>
</gene>
<feature type="transmembrane region" description="Helical" evidence="1">
    <location>
        <begin position="56"/>
        <end position="77"/>
    </location>
</feature>
<protein>
    <submittedName>
        <fullName evidence="2">CLUMA_CG013389, isoform A</fullName>
    </submittedName>
</protein>
<keyword evidence="1" id="KW-0812">Transmembrane</keyword>
<feature type="transmembrane region" description="Helical" evidence="1">
    <location>
        <begin position="147"/>
        <end position="166"/>
    </location>
</feature>
<evidence type="ECO:0000313" key="3">
    <source>
        <dbReference type="Proteomes" id="UP000183832"/>
    </source>
</evidence>
<keyword evidence="3" id="KW-1185">Reference proteome</keyword>
<dbReference type="EMBL" id="CVRI01000054">
    <property type="protein sequence ID" value="CRL00108.1"/>
    <property type="molecule type" value="Genomic_DNA"/>
</dbReference>